<dbReference type="Gene3D" id="3.30.300.30">
    <property type="match status" value="1"/>
</dbReference>
<comment type="caution">
    <text evidence="7">The sequence shown here is derived from an EMBL/GenBank/DDBJ whole genome shotgun (WGS) entry which is preliminary data.</text>
</comment>
<keyword evidence="3" id="KW-0276">Fatty acid metabolism</keyword>
<accession>A0ABV7L274</accession>
<dbReference type="PANTHER" id="PTHR43859:SF4">
    <property type="entry name" value="BUTANOATE--COA LIGASE AAE1-RELATED"/>
    <property type="match status" value="1"/>
</dbReference>
<keyword evidence="8" id="KW-1185">Reference proteome</keyword>
<dbReference type="Pfam" id="PF00501">
    <property type="entry name" value="AMP-binding"/>
    <property type="match status" value="1"/>
</dbReference>
<evidence type="ECO:0000313" key="7">
    <source>
        <dbReference type="EMBL" id="MFC3228510.1"/>
    </source>
</evidence>
<evidence type="ECO:0000259" key="6">
    <source>
        <dbReference type="Pfam" id="PF13193"/>
    </source>
</evidence>
<dbReference type="SUPFAM" id="SSF56801">
    <property type="entry name" value="Acetyl-CoA synthetase-like"/>
    <property type="match status" value="1"/>
</dbReference>
<reference evidence="8" key="1">
    <citation type="journal article" date="2019" name="Int. J. Syst. Evol. Microbiol.">
        <title>The Global Catalogue of Microorganisms (GCM) 10K type strain sequencing project: providing services to taxonomists for standard genome sequencing and annotation.</title>
        <authorList>
            <consortium name="The Broad Institute Genomics Platform"/>
            <consortium name="The Broad Institute Genome Sequencing Center for Infectious Disease"/>
            <person name="Wu L."/>
            <person name="Ma J."/>
        </authorList>
    </citation>
    <scope>NUCLEOTIDE SEQUENCE [LARGE SCALE GENOMIC DNA]</scope>
    <source>
        <strain evidence="8">KCTC 42964</strain>
    </source>
</reference>
<organism evidence="7 8">
    <name type="scientific">Marinibaculum pumilum</name>
    <dbReference type="NCBI Taxonomy" id="1766165"/>
    <lineage>
        <taxon>Bacteria</taxon>
        <taxon>Pseudomonadati</taxon>
        <taxon>Pseudomonadota</taxon>
        <taxon>Alphaproteobacteria</taxon>
        <taxon>Rhodospirillales</taxon>
        <taxon>Rhodospirillaceae</taxon>
        <taxon>Marinibaculum</taxon>
    </lineage>
</organism>
<keyword evidence="4" id="KW-0443">Lipid metabolism</keyword>
<dbReference type="RefSeq" id="WP_379901687.1">
    <property type="nucleotide sequence ID" value="NZ_JBHRTR010000028.1"/>
</dbReference>
<feature type="domain" description="AMP-binding enzyme C-terminal" evidence="6">
    <location>
        <begin position="445"/>
        <end position="520"/>
    </location>
</feature>
<sequence>MMDRPLLISGIIEHAATVSAGTEIVARRIDGSTHRYGYAEAARRCRQLANAIVRLSIADGDVVGSLAWNTHQHFELFYGISGTGAVLHTINPRLFDDQIVYIVNHAEDRWLFLDATTLPLAERLAPQLETVRGWIYMGAPGELPDSALPGLLSYEDLLAAEGDDYDWPEFDERKASTICYTSGTTGQPKGVVNTHRSTILSTLYMSTADMIGGYAAGATDTVMPIAPMFHGNGWQMVYTAPAQGQRMVLPGRNFEPEKLYEQMVAERVTLAAGVPTIWLALVDLLKRERLPMPPTLRVALTAGTKAPPSLLRTLREEYGLGCRQTWGMTEALGVTKASPPPGSADAAPEVQEALSLRQGRMGFLAELRLVDDQGRPVPHDGESQGHLQARGPCVAAGYLKQDPVAVDGWLPTGDIARIHADGSVEIVDRAKDVIKSGGEWIPSVQVEAAAMDHPDVAQAAVIGVPHPKWQERPLLLVVPRAGAAQDADAIRAHLAGRIAKWWIPEEIRFVDELPMTATGKIHKVTLRERYGDPLKAAE</sequence>
<proteinExistence type="inferred from homology"/>
<name>A0ABV7L274_9PROT</name>
<dbReference type="InterPro" id="IPR020845">
    <property type="entry name" value="AMP-binding_CS"/>
</dbReference>
<protein>
    <submittedName>
        <fullName evidence="7">Long-chain fatty acid--CoA ligase</fullName>
    </submittedName>
</protein>
<dbReference type="NCBIfam" id="NF004837">
    <property type="entry name" value="PRK06187.1"/>
    <property type="match status" value="1"/>
</dbReference>
<dbReference type="InterPro" id="IPR045851">
    <property type="entry name" value="AMP-bd_C_sf"/>
</dbReference>
<dbReference type="InterPro" id="IPR025110">
    <property type="entry name" value="AMP-bd_C"/>
</dbReference>
<keyword evidence="2 7" id="KW-0436">Ligase</keyword>
<dbReference type="Gene3D" id="3.40.50.12780">
    <property type="entry name" value="N-terminal domain of ligase-like"/>
    <property type="match status" value="1"/>
</dbReference>
<dbReference type="EMBL" id="JBHRTR010000028">
    <property type="protein sequence ID" value="MFC3228510.1"/>
    <property type="molecule type" value="Genomic_DNA"/>
</dbReference>
<feature type="domain" description="AMP-dependent synthetase/ligase" evidence="5">
    <location>
        <begin position="19"/>
        <end position="399"/>
    </location>
</feature>
<comment type="similarity">
    <text evidence="1">Belongs to the ATP-dependent AMP-binding enzyme family.</text>
</comment>
<dbReference type="InterPro" id="IPR042099">
    <property type="entry name" value="ANL_N_sf"/>
</dbReference>
<evidence type="ECO:0000256" key="2">
    <source>
        <dbReference type="ARBA" id="ARBA00022598"/>
    </source>
</evidence>
<evidence type="ECO:0000256" key="1">
    <source>
        <dbReference type="ARBA" id="ARBA00006432"/>
    </source>
</evidence>
<dbReference type="PANTHER" id="PTHR43859">
    <property type="entry name" value="ACYL-ACTIVATING ENZYME"/>
    <property type="match status" value="1"/>
</dbReference>
<evidence type="ECO:0000313" key="8">
    <source>
        <dbReference type="Proteomes" id="UP001595528"/>
    </source>
</evidence>
<evidence type="ECO:0000256" key="3">
    <source>
        <dbReference type="ARBA" id="ARBA00022832"/>
    </source>
</evidence>
<dbReference type="PROSITE" id="PS00455">
    <property type="entry name" value="AMP_BINDING"/>
    <property type="match status" value="1"/>
</dbReference>
<evidence type="ECO:0000259" key="5">
    <source>
        <dbReference type="Pfam" id="PF00501"/>
    </source>
</evidence>
<dbReference type="Pfam" id="PF13193">
    <property type="entry name" value="AMP-binding_C"/>
    <property type="match status" value="1"/>
</dbReference>
<gene>
    <name evidence="7" type="ORF">ACFOGJ_14795</name>
</gene>
<evidence type="ECO:0000256" key="4">
    <source>
        <dbReference type="ARBA" id="ARBA00023098"/>
    </source>
</evidence>
<dbReference type="CDD" id="cd12119">
    <property type="entry name" value="ttLC_FACS_AlkK_like"/>
    <property type="match status" value="1"/>
</dbReference>
<dbReference type="GO" id="GO:0016874">
    <property type="term" value="F:ligase activity"/>
    <property type="evidence" value="ECO:0007669"/>
    <property type="project" value="UniProtKB-KW"/>
</dbReference>
<dbReference type="InterPro" id="IPR000873">
    <property type="entry name" value="AMP-dep_synth/lig_dom"/>
</dbReference>
<dbReference type="Proteomes" id="UP001595528">
    <property type="component" value="Unassembled WGS sequence"/>
</dbReference>